<sequence>MTADGFAFRVDMRLRPLGDGGPLVGSFAMLSSYYQDQGREWERYAMLKARPVAGDLDAGSELLAGLRPFVYRRYLDFGAIESLRELKAMINREVKRKGMQSNIKLGPGGIREVEFVVQAFQLIRGGRDTELQVTSLKTALNRLPALGLLPQAVVDELLPDYAFFTRCRARPSSA</sequence>
<dbReference type="AlphaFoldDB" id="A0A455UIN1"/>
<keyword evidence="3" id="KW-0547">Nucleotide-binding</keyword>
<proteinExistence type="predicted"/>
<dbReference type="GO" id="GO:0008882">
    <property type="term" value="F:[glutamate-ammonia-ligase] adenylyltransferase activity"/>
    <property type="evidence" value="ECO:0007669"/>
    <property type="project" value="InterPro"/>
</dbReference>
<dbReference type="GO" id="GO:0000820">
    <property type="term" value="P:regulation of glutamine family amino acid metabolic process"/>
    <property type="evidence" value="ECO:0007669"/>
    <property type="project" value="TreeGrafter"/>
</dbReference>
<dbReference type="SUPFAM" id="SSF81301">
    <property type="entry name" value="Nucleotidyltransferase"/>
    <property type="match status" value="1"/>
</dbReference>
<evidence type="ECO:0000256" key="3">
    <source>
        <dbReference type="ARBA" id="ARBA00022741"/>
    </source>
</evidence>
<dbReference type="SUPFAM" id="SSF81593">
    <property type="entry name" value="Nucleotidyltransferase substrate binding subunit/domain"/>
    <property type="match status" value="1"/>
</dbReference>
<accession>A0A455UIN1</accession>
<evidence type="ECO:0000256" key="4">
    <source>
        <dbReference type="ARBA" id="ARBA00022840"/>
    </source>
</evidence>
<dbReference type="Pfam" id="PF08335">
    <property type="entry name" value="GlnD_UR_UTase"/>
    <property type="match status" value="1"/>
</dbReference>
<dbReference type="InterPro" id="IPR043519">
    <property type="entry name" value="NT_sf"/>
</dbReference>
<protein>
    <recommendedName>
        <fullName evidence="11">Glutamate-ammonia ligase adenylyltransferase repeated domain-containing protein</fullName>
    </recommendedName>
</protein>
<keyword evidence="1" id="KW-0808">Transferase</keyword>
<keyword evidence="4" id="KW-0067">ATP-binding</keyword>
<dbReference type="InterPro" id="IPR005190">
    <property type="entry name" value="GlnE_rpt_dom"/>
</dbReference>
<feature type="domain" description="Glutamate-ammonia ligase adenylyltransferase repeated" evidence="7">
    <location>
        <begin position="2"/>
        <end position="62"/>
    </location>
</feature>
<evidence type="ECO:0000313" key="9">
    <source>
        <dbReference type="EMBL" id="BBI64079.1"/>
    </source>
</evidence>
<dbReference type="KEGG" id="hsr:HSBAA_53850"/>
<reference evidence="9 10" key="1">
    <citation type="journal article" date="2019" name="Microbiol. Resour. Announc.">
        <title>Complete Genome Sequence of Halomonas sulfidaeris Strain Esulfide1 Isolated from a Metal Sulfide Rock at a Depth of 2,200 Meters, Obtained Using Nanopore Sequencing.</title>
        <authorList>
            <person name="Saito M."/>
            <person name="Nishigata A."/>
            <person name="Galipon J."/>
            <person name="Arakawa K."/>
        </authorList>
    </citation>
    <scope>NUCLEOTIDE SEQUENCE [LARGE SCALE GENOMIC DNA]</scope>
    <source>
        <strain evidence="9 10">ATCC BAA-803</strain>
    </source>
</reference>
<evidence type="ECO:0000256" key="6">
    <source>
        <dbReference type="ARBA" id="ARBA00023268"/>
    </source>
</evidence>
<dbReference type="Proteomes" id="UP000320231">
    <property type="component" value="Chromosome"/>
</dbReference>
<feature type="domain" description="PII-uridylyltransferase/Glutamine-synthetase adenylyltransferase" evidence="8">
    <location>
        <begin position="84"/>
        <end position="170"/>
    </location>
</feature>
<evidence type="ECO:0000259" key="7">
    <source>
        <dbReference type="Pfam" id="PF03710"/>
    </source>
</evidence>
<evidence type="ECO:0000256" key="5">
    <source>
        <dbReference type="ARBA" id="ARBA00022842"/>
    </source>
</evidence>
<dbReference type="InterPro" id="IPR023057">
    <property type="entry name" value="GlnE"/>
</dbReference>
<dbReference type="EMBL" id="AP019514">
    <property type="protein sequence ID" value="BBI64079.1"/>
    <property type="molecule type" value="Genomic_DNA"/>
</dbReference>
<evidence type="ECO:0000256" key="2">
    <source>
        <dbReference type="ARBA" id="ARBA00022695"/>
    </source>
</evidence>
<dbReference type="Gene3D" id="1.20.120.330">
    <property type="entry name" value="Nucleotidyltransferases domain 2"/>
    <property type="match status" value="1"/>
</dbReference>
<evidence type="ECO:0000313" key="10">
    <source>
        <dbReference type="Proteomes" id="UP000320231"/>
    </source>
</evidence>
<dbReference type="PANTHER" id="PTHR30621">
    <property type="entry name" value="GLUTAMINE SYNTHETASE ADENYLYLTRANSFERASE"/>
    <property type="match status" value="1"/>
</dbReference>
<keyword evidence="5" id="KW-0460">Magnesium</keyword>
<dbReference type="Gene3D" id="3.30.460.10">
    <property type="entry name" value="Beta Polymerase, domain 2"/>
    <property type="match status" value="1"/>
</dbReference>
<name>A0A455UIN1_9GAMM</name>
<dbReference type="GO" id="GO:0005829">
    <property type="term" value="C:cytosol"/>
    <property type="evidence" value="ECO:0007669"/>
    <property type="project" value="TreeGrafter"/>
</dbReference>
<keyword evidence="6" id="KW-0511">Multifunctional enzyme</keyword>
<evidence type="ECO:0000256" key="1">
    <source>
        <dbReference type="ARBA" id="ARBA00022679"/>
    </source>
</evidence>
<evidence type="ECO:0000259" key="8">
    <source>
        <dbReference type="Pfam" id="PF08335"/>
    </source>
</evidence>
<dbReference type="PANTHER" id="PTHR30621:SF0">
    <property type="entry name" value="BIFUNCTIONAL GLUTAMINE SYNTHETASE ADENYLYLTRANSFERASE_ADENYLYL-REMOVING ENZYME"/>
    <property type="match status" value="1"/>
</dbReference>
<dbReference type="Pfam" id="PF03710">
    <property type="entry name" value="GlnE"/>
    <property type="match status" value="1"/>
</dbReference>
<keyword evidence="2" id="KW-0548">Nucleotidyltransferase</keyword>
<dbReference type="GO" id="GO:0005524">
    <property type="term" value="F:ATP binding"/>
    <property type="evidence" value="ECO:0007669"/>
    <property type="project" value="UniProtKB-KW"/>
</dbReference>
<gene>
    <name evidence="9" type="ORF">HSBAA_53850</name>
</gene>
<organism evidence="9 10">
    <name type="scientific">Vreelandella sulfidaeris</name>
    <dbReference type="NCBI Taxonomy" id="115553"/>
    <lineage>
        <taxon>Bacteria</taxon>
        <taxon>Pseudomonadati</taxon>
        <taxon>Pseudomonadota</taxon>
        <taxon>Gammaproteobacteria</taxon>
        <taxon>Oceanospirillales</taxon>
        <taxon>Halomonadaceae</taxon>
        <taxon>Vreelandella</taxon>
    </lineage>
</organism>
<dbReference type="InterPro" id="IPR013546">
    <property type="entry name" value="PII_UdlTrfase/GS_AdlTrfase"/>
</dbReference>
<evidence type="ECO:0008006" key="11">
    <source>
        <dbReference type="Google" id="ProtNLM"/>
    </source>
</evidence>